<feature type="transmembrane region" description="Helical" evidence="6">
    <location>
        <begin position="178"/>
        <end position="199"/>
    </location>
</feature>
<comment type="subcellular location">
    <subcellularLocation>
        <location evidence="1">Membrane</location>
        <topology evidence="1">Multi-pass membrane protein</topology>
    </subcellularLocation>
</comment>
<dbReference type="AlphaFoldDB" id="A0A3N4LU98"/>
<dbReference type="GO" id="GO:0022857">
    <property type="term" value="F:transmembrane transporter activity"/>
    <property type="evidence" value="ECO:0007669"/>
    <property type="project" value="InterPro"/>
</dbReference>
<keyword evidence="4 6" id="KW-1133">Transmembrane helix</keyword>
<dbReference type="InterPro" id="IPR036259">
    <property type="entry name" value="MFS_trans_sf"/>
</dbReference>
<feature type="transmembrane region" description="Helical" evidence="6">
    <location>
        <begin position="366"/>
        <end position="393"/>
    </location>
</feature>
<feature type="transmembrane region" description="Helical" evidence="6">
    <location>
        <begin position="211"/>
        <end position="234"/>
    </location>
</feature>
<dbReference type="EMBL" id="ML121558">
    <property type="protein sequence ID" value="RPB21585.1"/>
    <property type="molecule type" value="Genomic_DNA"/>
</dbReference>
<dbReference type="PROSITE" id="PS50850">
    <property type="entry name" value="MFS"/>
    <property type="match status" value="1"/>
</dbReference>
<feature type="transmembrane region" description="Helical" evidence="6">
    <location>
        <begin position="405"/>
        <end position="424"/>
    </location>
</feature>
<evidence type="ECO:0000256" key="1">
    <source>
        <dbReference type="ARBA" id="ARBA00004141"/>
    </source>
</evidence>
<dbReference type="InterPro" id="IPR011701">
    <property type="entry name" value="MFS"/>
</dbReference>
<dbReference type="OrthoDB" id="6770063at2759"/>
<feature type="transmembrane region" description="Helical" evidence="6">
    <location>
        <begin position="319"/>
        <end position="346"/>
    </location>
</feature>
<dbReference type="Pfam" id="PF07690">
    <property type="entry name" value="MFS_1"/>
    <property type="match status" value="1"/>
</dbReference>
<dbReference type="GO" id="GO:0005886">
    <property type="term" value="C:plasma membrane"/>
    <property type="evidence" value="ECO:0007669"/>
    <property type="project" value="TreeGrafter"/>
</dbReference>
<feature type="transmembrane region" description="Helical" evidence="6">
    <location>
        <begin position="117"/>
        <end position="137"/>
    </location>
</feature>
<dbReference type="SUPFAM" id="SSF103473">
    <property type="entry name" value="MFS general substrate transporter"/>
    <property type="match status" value="1"/>
</dbReference>
<protein>
    <submittedName>
        <fullName evidence="8">Putative MFS transporter</fullName>
    </submittedName>
</protein>
<evidence type="ECO:0000256" key="5">
    <source>
        <dbReference type="ARBA" id="ARBA00023136"/>
    </source>
</evidence>
<evidence type="ECO:0000259" key="7">
    <source>
        <dbReference type="PROSITE" id="PS50850"/>
    </source>
</evidence>
<evidence type="ECO:0000256" key="3">
    <source>
        <dbReference type="ARBA" id="ARBA00022692"/>
    </source>
</evidence>
<keyword evidence="3 6" id="KW-0812">Transmembrane</keyword>
<evidence type="ECO:0000313" key="8">
    <source>
        <dbReference type="EMBL" id="RPB21585.1"/>
    </source>
</evidence>
<dbReference type="FunFam" id="1.20.1250.20:FF:000082">
    <property type="entry name" value="MFS multidrug transporter, putative"/>
    <property type="match status" value="1"/>
</dbReference>
<evidence type="ECO:0000256" key="4">
    <source>
        <dbReference type="ARBA" id="ARBA00022989"/>
    </source>
</evidence>
<feature type="transmembrane region" description="Helical" evidence="6">
    <location>
        <begin position="149"/>
        <end position="172"/>
    </location>
</feature>
<gene>
    <name evidence="8" type="ORF">L211DRAFT_862914</name>
</gene>
<dbReference type="Proteomes" id="UP000267821">
    <property type="component" value="Unassembled WGS sequence"/>
</dbReference>
<feature type="transmembrane region" description="Helical" evidence="6">
    <location>
        <begin position="436"/>
        <end position="458"/>
    </location>
</feature>
<feature type="transmembrane region" description="Helical" evidence="6">
    <location>
        <begin position="240"/>
        <end position="257"/>
    </location>
</feature>
<feature type="transmembrane region" description="Helical" evidence="6">
    <location>
        <begin position="502"/>
        <end position="522"/>
    </location>
</feature>
<dbReference type="InParanoid" id="A0A3N4LU98"/>
<keyword evidence="5 6" id="KW-0472">Membrane</keyword>
<comment type="similarity">
    <text evidence="2">Belongs to the major facilitator superfamily.</text>
</comment>
<name>A0A3N4LU98_9PEZI</name>
<dbReference type="PANTHER" id="PTHR23502">
    <property type="entry name" value="MAJOR FACILITATOR SUPERFAMILY"/>
    <property type="match status" value="1"/>
</dbReference>
<feature type="transmembrane region" description="Helical" evidence="6">
    <location>
        <begin position="82"/>
        <end position="105"/>
    </location>
</feature>
<evidence type="ECO:0000313" key="9">
    <source>
        <dbReference type="Proteomes" id="UP000267821"/>
    </source>
</evidence>
<dbReference type="InterPro" id="IPR020846">
    <property type="entry name" value="MFS_dom"/>
</dbReference>
<dbReference type="Gene3D" id="1.20.1250.20">
    <property type="entry name" value="MFS general substrate transporter like domains"/>
    <property type="match status" value="1"/>
</dbReference>
<keyword evidence="9" id="KW-1185">Reference proteome</keyword>
<organism evidence="8 9">
    <name type="scientific">Terfezia boudieri ATCC MYA-4762</name>
    <dbReference type="NCBI Taxonomy" id="1051890"/>
    <lineage>
        <taxon>Eukaryota</taxon>
        <taxon>Fungi</taxon>
        <taxon>Dikarya</taxon>
        <taxon>Ascomycota</taxon>
        <taxon>Pezizomycotina</taxon>
        <taxon>Pezizomycetes</taxon>
        <taxon>Pezizales</taxon>
        <taxon>Pezizaceae</taxon>
        <taxon>Terfezia</taxon>
    </lineage>
</organism>
<dbReference type="PANTHER" id="PTHR23502:SF134">
    <property type="entry name" value="MAJOR FACILITATOR SUPERFAMILY (MFS) PROFILE DOMAIN-CONTAINING PROTEIN-RELATED"/>
    <property type="match status" value="1"/>
</dbReference>
<accession>A0A3N4LU98</accession>
<feature type="domain" description="Major facilitator superfamily (MFS) profile" evidence="7">
    <location>
        <begin position="83"/>
        <end position="537"/>
    </location>
</feature>
<evidence type="ECO:0000256" key="2">
    <source>
        <dbReference type="ARBA" id="ARBA00008335"/>
    </source>
</evidence>
<reference evidence="8 9" key="1">
    <citation type="journal article" date="2018" name="Nat. Ecol. Evol.">
        <title>Pezizomycetes genomes reveal the molecular basis of ectomycorrhizal truffle lifestyle.</title>
        <authorList>
            <person name="Murat C."/>
            <person name="Payen T."/>
            <person name="Noel B."/>
            <person name="Kuo A."/>
            <person name="Morin E."/>
            <person name="Chen J."/>
            <person name="Kohler A."/>
            <person name="Krizsan K."/>
            <person name="Balestrini R."/>
            <person name="Da Silva C."/>
            <person name="Montanini B."/>
            <person name="Hainaut M."/>
            <person name="Levati E."/>
            <person name="Barry K.W."/>
            <person name="Belfiori B."/>
            <person name="Cichocki N."/>
            <person name="Clum A."/>
            <person name="Dockter R.B."/>
            <person name="Fauchery L."/>
            <person name="Guy J."/>
            <person name="Iotti M."/>
            <person name="Le Tacon F."/>
            <person name="Lindquist E.A."/>
            <person name="Lipzen A."/>
            <person name="Malagnac F."/>
            <person name="Mello A."/>
            <person name="Molinier V."/>
            <person name="Miyauchi S."/>
            <person name="Poulain J."/>
            <person name="Riccioni C."/>
            <person name="Rubini A."/>
            <person name="Sitrit Y."/>
            <person name="Splivallo R."/>
            <person name="Traeger S."/>
            <person name="Wang M."/>
            <person name="Zifcakova L."/>
            <person name="Wipf D."/>
            <person name="Zambonelli A."/>
            <person name="Paolocci F."/>
            <person name="Nowrousian M."/>
            <person name="Ottonello S."/>
            <person name="Baldrian P."/>
            <person name="Spatafora J.W."/>
            <person name="Henrissat B."/>
            <person name="Nagy L.G."/>
            <person name="Aury J.M."/>
            <person name="Wincker P."/>
            <person name="Grigoriev I.V."/>
            <person name="Bonfante P."/>
            <person name="Martin F.M."/>
        </authorList>
    </citation>
    <scope>NUCLEOTIDE SEQUENCE [LARGE SCALE GENOMIC DNA]</scope>
    <source>
        <strain evidence="8 9">ATCC MYA-4762</strain>
    </source>
</reference>
<proteinExistence type="inferred from homology"/>
<dbReference type="STRING" id="1051890.A0A3N4LU98"/>
<evidence type="ECO:0000256" key="6">
    <source>
        <dbReference type="SAM" id="Phobius"/>
    </source>
</evidence>
<sequence>MAQEARDIIMSSRSSAASPLVSLPITYNNGRNSPTPTTPDHTYQYIYLEWNSQIPENEISGLPTSIKRYTEPFAWSKSQKKWTLFLACGSTFLAALCPGAYTAGLDEMMEEWHVSRLVLLGAFSVFAVGFATAPMFLAPLSEVYGRWPVFISTLALVNVCHLGTALCTNIPGLYLGRFFVGVGTSTFSTMIGGVISDIYHTDSRSIPMSIFTTTVLSGTAIGPTIFSLIVVHLGWRWTNWFQLIINTVSFGVLWFGLKETRGDVLLRRKAMALNAWLDERERVAEEKQVMGRKVRWKVKADEAKQNLWSMTKVSLTRPFHLLFTELVVFWFSMWTAFAWGVLYLFLESIPLVFRETYAFDLIQIGLVFLALFVGAIMGNILTILMEYLIATYIPSTNIPEPERRLYASCLLSILFPIGLFWYGFSASPNNHWILPTLSTGCATIGIYSIYLAVCNYFADIYHRYASSALAAQGFSRNMMAAAFPLITDKMFLRLGFAGASGLLGGVAVLLTGVPWALVFWGGKIRARSNFAKTYWVN</sequence>